<dbReference type="GO" id="GO:0016887">
    <property type="term" value="F:ATP hydrolysis activity"/>
    <property type="evidence" value="ECO:0007669"/>
    <property type="project" value="InterPro"/>
</dbReference>
<keyword evidence="7" id="KW-1185">Reference proteome</keyword>
<dbReference type="FunFam" id="3.40.50.300:FF:000134">
    <property type="entry name" value="Iron-enterobactin ABC transporter ATP-binding protein"/>
    <property type="match status" value="1"/>
</dbReference>
<gene>
    <name evidence="6" type="ORF">SAMN06295960_1914</name>
</gene>
<keyword evidence="2" id="KW-0547">Nucleotide-binding</keyword>
<dbReference type="PROSITE" id="PS50893">
    <property type="entry name" value="ABC_TRANSPORTER_2"/>
    <property type="match status" value="1"/>
</dbReference>
<dbReference type="EMBL" id="FXAZ01000002">
    <property type="protein sequence ID" value="SMG33916.1"/>
    <property type="molecule type" value="Genomic_DNA"/>
</dbReference>
<keyword evidence="4" id="KW-1278">Translocase</keyword>
<sequence length="285" mass="31852">MKRMSSLQQHGWVHPDQDRAQAACPHALQISHIHHAYGSRAILQDLSFQVKNGEWVGIIGPNGSGKSTLLSLLSRAERLQSGHIEVYNKPIEAYKRKELSQLMAVLQQEALPSLPFSVREVVEMGRFPHQSWFGGEKQDSTALVDHIMEQLELTQLAEQPLEQLSGGQRQRAALGKLMAQSPSLVLLDEPTTYLDIHHQVQFMDVISEWQQDCGLTVVSVLHDLNLAALYCDRILVLHQGQLVADGAPEDIMTSQILSDVFETRTVIVPHPEVAKPQVLICTDKQ</sequence>
<feature type="domain" description="ABC transporter" evidence="5">
    <location>
        <begin position="28"/>
        <end position="264"/>
    </location>
</feature>
<evidence type="ECO:0000313" key="7">
    <source>
        <dbReference type="Proteomes" id="UP000193834"/>
    </source>
</evidence>
<dbReference type="PANTHER" id="PTHR42794">
    <property type="entry name" value="HEMIN IMPORT ATP-BINDING PROTEIN HMUV"/>
    <property type="match status" value="1"/>
</dbReference>
<dbReference type="PROSITE" id="PS00211">
    <property type="entry name" value="ABC_TRANSPORTER_1"/>
    <property type="match status" value="1"/>
</dbReference>
<dbReference type="CDD" id="cd03214">
    <property type="entry name" value="ABC_Iron-Siderophores_B12_Hemin"/>
    <property type="match status" value="1"/>
</dbReference>
<dbReference type="Gene3D" id="3.40.50.300">
    <property type="entry name" value="P-loop containing nucleotide triphosphate hydrolases"/>
    <property type="match status" value="1"/>
</dbReference>
<evidence type="ECO:0000256" key="3">
    <source>
        <dbReference type="ARBA" id="ARBA00022840"/>
    </source>
</evidence>
<dbReference type="InterPro" id="IPR017871">
    <property type="entry name" value="ABC_transporter-like_CS"/>
</dbReference>
<keyword evidence="3 6" id="KW-0067">ATP-binding</keyword>
<evidence type="ECO:0000256" key="4">
    <source>
        <dbReference type="ARBA" id="ARBA00022967"/>
    </source>
</evidence>
<dbReference type="InterPro" id="IPR003593">
    <property type="entry name" value="AAA+_ATPase"/>
</dbReference>
<dbReference type="NCBIfam" id="NF010068">
    <property type="entry name" value="PRK13548.1"/>
    <property type="match status" value="1"/>
</dbReference>
<name>A0A1X7K130_9BACL</name>
<dbReference type="STRING" id="1852522.SAMN06295960_1914"/>
<accession>A0A1X7K130</accession>
<dbReference type="AlphaFoldDB" id="A0A1X7K130"/>
<dbReference type="PANTHER" id="PTHR42794:SF1">
    <property type="entry name" value="HEMIN IMPORT ATP-BINDING PROTEIN HMUV"/>
    <property type="match status" value="1"/>
</dbReference>
<evidence type="ECO:0000259" key="5">
    <source>
        <dbReference type="PROSITE" id="PS50893"/>
    </source>
</evidence>
<dbReference type="Pfam" id="PF00005">
    <property type="entry name" value="ABC_tran"/>
    <property type="match status" value="1"/>
</dbReference>
<dbReference type="Proteomes" id="UP000193834">
    <property type="component" value="Unassembled WGS sequence"/>
</dbReference>
<evidence type="ECO:0000256" key="1">
    <source>
        <dbReference type="ARBA" id="ARBA00022448"/>
    </source>
</evidence>
<dbReference type="SMART" id="SM00382">
    <property type="entry name" value="AAA"/>
    <property type="match status" value="1"/>
</dbReference>
<evidence type="ECO:0000313" key="6">
    <source>
        <dbReference type="EMBL" id="SMG33916.1"/>
    </source>
</evidence>
<keyword evidence="1" id="KW-0813">Transport</keyword>
<dbReference type="SUPFAM" id="SSF52540">
    <property type="entry name" value="P-loop containing nucleoside triphosphate hydrolases"/>
    <property type="match status" value="1"/>
</dbReference>
<protein>
    <submittedName>
        <fullName evidence="6">Iron complex transport system ATP-binding protein</fullName>
    </submittedName>
</protein>
<proteinExistence type="predicted"/>
<evidence type="ECO:0000256" key="2">
    <source>
        <dbReference type="ARBA" id="ARBA00022741"/>
    </source>
</evidence>
<dbReference type="GO" id="GO:0005524">
    <property type="term" value="F:ATP binding"/>
    <property type="evidence" value="ECO:0007669"/>
    <property type="project" value="UniProtKB-KW"/>
</dbReference>
<reference evidence="6 7" key="1">
    <citation type="submission" date="2017-04" db="EMBL/GenBank/DDBJ databases">
        <authorList>
            <person name="Afonso C.L."/>
            <person name="Miller P.J."/>
            <person name="Scott M.A."/>
            <person name="Spackman E."/>
            <person name="Goraichik I."/>
            <person name="Dimitrov K.M."/>
            <person name="Suarez D.L."/>
            <person name="Swayne D.E."/>
        </authorList>
    </citation>
    <scope>NUCLEOTIDE SEQUENCE [LARGE SCALE GENOMIC DNA]</scope>
    <source>
        <strain evidence="6 7">11</strain>
    </source>
</reference>
<organism evidence="6 7">
    <name type="scientific">Paenibacillus aquistagni</name>
    <dbReference type="NCBI Taxonomy" id="1852522"/>
    <lineage>
        <taxon>Bacteria</taxon>
        <taxon>Bacillati</taxon>
        <taxon>Bacillota</taxon>
        <taxon>Bacilli</taxon>
        <taxon>Bacillales</taxon>
        <taxon>Paenibacillaceae</taxon>
        <taxon>Paenibacillus</taxon>
    </lineage>
</organism>
<dbReference type="InterPro" id="IPR003439">
    <property type="entry name" value="ABC_transporter-like_ATP-bd"/>
</dbReference>
<dbReference type="InterPro" id="IPR027417">
    <property type="entry name" value="P-loop_NTPase"/>
</dbReference>